<dbReference type="RefSeq" id="WP_182092744.1">
    <property type="nucleotide sequence ID" value="NZ_CP059540.1"/>
</dbReference>
<evidence type="ECO:0000259" key="2">
    <source>
        <dbReference type="PROSITE" id="PS50966"/>
    </source>
</evidence>
<dbReference type="KEGG" id="pdec:H1Q58_03460"/>
<name>A0A7D7MHB5_PLAMR</name>
<dbReference type="AlphaFoldDB" id="A0A7D7MHB5"/>
<dbReference type="GO" id="GO:0008270">
    <property type="term" value="F:zinc ion binding"/>
    <property type="evidence" value="ECO:0007669"/>
    <property type="project" value="UniProtKB-KW"/>
</dbReference>
<evidence type="ECO:0000256" key="1">
    <source>
        <dbReference type="PROSITE-ProRule" id="PRU00325"/>
    </source>
</evidence>
<keyword evidence="1" id="KW-0862">Zinc</keyword>
<keyword evidence="4" id="KW-1185">Reference proteome</keyword>
<dbReference type="PROSITE" id="PS50966">
    <property type="entry name" value="ZF_SWIM"/>
    <property type="match status" value="1"/>
</dbReference>
<evidence type="ECO:0000313" key="4">
    <source>
        <dbReference type="Proteomes" id="UP000514716"/>
    </source>
</evidence>
<feature type="domain" description="SWIM-type" evidence="2">
    <location>
        <begin position="48"/>
        <end position="86"/>
    </location>
</feature>
<dbReference type="Proteomes" id="UP000514716">
    <property type="component" value="Chromosome"/>
</dbReference>
<evidence type="ECO:0000313" key="3">
    <source>
        <dbReference type="EMBL" id="QMT18090.1"/>
    </source>
</evidence>
<reference evidence="3 4" key="1">
    <citation type="submission" date="2020-07" db="EMBL/GenBank/DDBJ databases">
        <title>Screening of a cold-adapted Planococcus bacterium producing protease in traditional shrimp paste and protease identification by genome sequencing.</title>
        <authorList>
            <person name="Gao R."/>
            <person name="Leng W."/>
            <person name="Chu Q."/>
            <person name="Wu X."/>
            <person name="Liu H."/>
            <person name="Li X."/>
        </authorList>
    </citation>
    <scope>NUCLEOTIDE SEQUENCE [LARGE SCALE GENOMIC DNA]</scope>
    <source>
        <strain evidence="3 4">XJ11</strain>
    </source>
</reference>
<gene>
    <name evidence="3" type="ORF">H1Q58_03460</name>
</gene>
<dbReference type="EMBL" id="CP059540">
    <property type="protein sequence ID" value="QMT18090.1"/>
    <property type="molecule type" value="Genomic_DNA"/>
</dbReference>
<proteinExistence type="predicted"/>
<organism evidence="3 4">
    <name type="scientific">Planococcus maritimus</name>
    <dbReference type="NCBI Taxonomy" id="192421"/>
    <lineage>
        <taxon>Bacteria</taxon>
        <taxon>Bacillati</taxon>
        <taxon>Bacillota</taxon>
        <taxon>Bacilli</taxon>
        <taxon>Bacillales</taxon>
        <taxon>Caryophanaceae</taxon>
        <taxon>Planococcus</taxon>
    </lineage>
</organism>
<keyword evidence="1" id="KW-0863">Zinc-finger</keyword>
<protein>
    <recommendedName>
        <fullName evidence="2">SWIM-type domain-containing protein</fullName>
    </recommendedName>
</protein>
<sequence length="552" mass="63191">MNLNNLKKTVPAKLYKRGVDYFEQGSVEQLAEVATNRWNAIVSGTEDYEVSINVRKDGTIVGSYCTCPFESDSLCKHEVAVCLAIRQYKNVNGSSAVDVMAQLKTLKKAELLTVLEELMEKQPAVHHYLKEKFLETGEMDEEKARQLIRIAAYHAVRNEFIEWNRIDQALEGVEEVLEFLEGLDSRQDGEKIIRLSLLVIRECTSMLHIADDSSGEISSAIYESLEKVYVALAEWPGEVDEATVDRMLELLYPHILFALEQDTTDAASGLLEAVLQWSEKGDFASKFYAFIDKVIHSREMRNKAFGYTEERFRGYQLWVLQQQGDKEAVDAFCAKFHAYPAIRRAQMWLAFAAGEFEKVLQLGDESEKLDVKLPGLVLEWKKIRFKAYEKMGNTAAMIDLAFEFVLSGEEEYYFKLKSLVGAGQWPEKLSILLDEMKRSPRSRSLYLGILIEEQKLDELLDHCRRDLSAIEQLYPHLLADYPHEVNEIYTAYIYRLIDQASNRKAYWTACQKIKSFQIALGAQAAAGLVEEIKFMYPKRPALLDELGKVKLK</sequence>
<keyword evidence="1" id="KW-0479">Metal-binding</keyword>
<dbReference type="InterPro" id="IPR007527">
    <property type="entry name" value="Znf_SWIM"/>
</dbReference>
<accession>A0A7D7MHB5</accession>